<protein>
    <submittedName>
        <fullName evidence="1">Uncharacterized protein</fullName>
    </submittedName>
</protein>
<dbReference type="Gene3D" id="3.90.530.10">
    <property type="entry name" value="XPA C-terminal domain"/>
    <property type="match status" value="1"/>
</dbReference>
<dbReference type="EMBL" id="HG992985">
    <property type="protein sequence ID" value="CAE7206915.1"/>
    <property type="molecule type" value="Genomic_DNA"/>
</dbReference>
<gene>
    <name evidence="1" type="ORF">PTTW11_09626</name>
</gene>
<dbReference type="AlphaFoldDB" id="A0A6S6WCK0"/>
<accession>A0A6S6WCK0</accession>
<proteinExistence type="predicted"/>
<name>A0A6S6WCK0_9PLEO</name>
<dbReference type="InterPro" id="IPR037129">
    <property type="entry name" value="XPA_sf"/>
</dbReference>
<evidence type="ECO:0000313" key="2">
    <source>
        <dbReference type="Proteomes" id="UP000472372"/>
    </source>
</evidence>
<reference evidence="1" key="1">
    <citation type="submission" date="2021-02" db="EMBL/GenBank/DDBJ databases">
        <authorList>
            <person name="Syme A R."/>
            <person name="Syme A R."/>
            <person name="Moolhuijzen P."/>
        </authorList>
    </citation>
    <scope>NUCLEOTIDE SEQUENCE</scope>
    <source>
        <strain evidence="1">W1-1</strain>
    </source>
</reference>
<evidence type="ECO:0000313" key="1">
    <source>
        <dbReference type="EMBL" id="CAE7206915.1"/>
    </source>
</evidence>
<dbReference type="Proteomes" id="UP000472372">
    <property type="component" value="Chromosome 9"/>
</dbReference>
<organism evidence="1 2">
    <name type="scientific">Pyrenophora teres f. teres</name>
    <dbReference type="NCBI Taxonomy" id="97479"/>
    <lineage>
        <taxon>Eukaryota</taxon>
        <taxon>Fungi</taxon>
        <taxon>Dikarya</taxon>
        <taxon>Ascomycota</taxon>
        <taxon>Pezizomycotina</taxon>
        <taxon>Dothideomycetes</taxon>
        <taxon>Pleosporomycetidae</taxon>
        <taxon>Pleosporales</taxon>
        <taxon>Pleosporineae</taxon>
        <taxon>Pleosporaceae</taxon>
        <taxon>Pyrenophora</taxon>
    </lineage>
</organism>
<sequence length="295" mass="33663">MSSSCSTHEEKKLGYPIPVVKKRAASDESTSPLPLTKRQKEDPTIIASEARYKAERREAKAAAKKNWEAWVEENNCKGMLLPHKPTKDEAITQTDSVKRYGLKPAELVAALHWEKKKPMYGGTMKLFNKSDVKDLACRKLAMLAGVVGDNMYVLDKGKDMWKEQNSDEDTWSKSETPKEETTPEEKWAEYITTHSLTTENTDGKLSEEPTVVINRSESLAKYHVTRQDLDCLPCFSKTARYGVMTKLYKKSEVRLLAYRKMAVLAGAYKEFDDDDLALLQKGEELFKEHKKKEEE</sequence>